<dbReference type="Proteomes" id="UP000604273">
    <property type="component" value="Unassembled WGS sequence"/>
</dbReference>
<dbReference type="InterPro" id="IPR027417">
    <property type="entry name" value="P-loop_NTPase"/>
</dbReference>
<evidence type="ECO:0000259" key="12">
    <source>
        <dbReference type="SMART" id="SM00533"/>
    </source>
</evidence>
<keyword evidence="11" id="KW-0472">Membrane</keyword>
<dbReference type="InterPro" id="IPR036678">
    <property type="entry name" value="MutS_con_dom_sf"/>
</dbReference>
<feature type="transmembrane region" description="Helical" evidence="11">
    <location>
        <begin position="125"/>
        <end position="143"/>
    </location>
</feature>
<evidence type="ECO:0000256" key="6">
    <source>
        <dbReference type="ARBA" id="ARBA00023254"/>
    </source>
</evidence>
<evidence type="ECO:0000313" key="14">
    <source>
        <dbReference type="EMBL" id="KAF4954899.1"/>
    </source>
</evidence>
<evidence type="ECO:0000256" key="8">
    <source>
        <dbReference type="ARBA" id="ARBA00029792"/>
    </source>
</evidence>
<feature type="transmembrane region" description="Helical" evidence="11">
    <location>
        <begin position="38"/>
        <end position="61"/>
    </location>
</feature>
<dbReference type="GO" id="GO:0005634">
    <property type="term" value="C:nucleus"/>
    <property type="evidence" value="ECO:0007669"/>
    <property type="project" value="TreeGrafter"/>
</dbReference>
<keyword evidence="3" id="KW-0547">Nucleotide-binding</keyword>
<evidence type="ECO:0000256" key="2">
    <source>
        <dbReference type="ARBA" id="ARBA00022151"/>
    </source>
</evidence>
<dbReference type="PANTHER" id="PTHR11361:SF21">
    <property type="entry name" value="MUTS PROTEIN HOMOLOG 4"/>
    <property type="match status" value="1"/>
</dbReference>
<dbReference type="PANTHER" id="PTHR11361">
    <property type="entry name" value="DNA MISMATCH REPAIR PROTEIN MUTS FAMILY MEMBER"/>
    <property type="match status" value="1"/>
</dbReference>
<evidence type="ECO:0000256" key="5">
    <source>
        <dbReference type="ARBA" id="ARBA00023125"/>
    </source>
</evidence>
<keyword evidence="15" id="KW-1185">Reference proteome</keyword>
<feature type="compositionally biased region" description="Polar residues" evidence="10">
    <location>
        <begin position="8"/>
        <end position="25"/>
    </location>
</feature>
<dbReference type="InterPro" id="IPR036187">
    <property type="entry name" value="DNA_mismatch_repair_MutS_sf"/>
</dbReference>
<dbReference type="GO" id="GO:0006298">
    <property type="term" value="P:mismatch repair"/>
    <property type="evidence" value="ECO:0007669"/>
    <property type="project" value="InterPro"/>
</dbReference>
<feature type="compositionally biased region" description="Polar residues" evidence="10">
    <location>
        <begin position="386"/>
        <end position="398"/>
    </location>
</feature>
<feature type="region of interest" description="Disordered" evidence="10">
    <location>
        <begin position="337"/>
        <end position="420"/>
    </location>
</feature>
<protein>
    <recommendedName>
        <fullName evidence="2 9">DNA mismatch repair protein MSH3</fullName>
    </recommendedName>
    <alternativeName>
        <fullName evidence="2 9">DNA mismatch repair protein MSH3</fullName>
    </alternativeName>
    <alternativeName>
        <fullName evidence="8">MutS protein homolog 3</fullName>
    </alternativeName>
</protein>
<evidence type="ECO:0000256" key="10">
    <source>
        <dbReference type="SAM" id="MobiDB-lite"/>
    </source>
</evidence>
<feature type="compositionally biased region" description="Low complexity" evidence="10">
    <location>
        <begin position="337"/>
        <end position="355"/>
    </location>
</feature>
<evidence type="ECO:0000256" key="3">
    <source>
        <dbReference type="ARBA" id="ARBA00022741"/>
    </source>
</evidence>
<dbReference type="AlphaFoldDB" id="A0A8H4TBS5"/>
<dbReference type="InterPro" id="IPR007696">
    <property type="entry name" value="DNA_mismatch_repair_MutS_core"/>
</dbReference>
<dbReference type="Gene3D" id="6.10.140.80">
    <property type="match status" value="1"/>
</dbReference>
<dbReference type="GO" id="GO:0140664">
    <property type="term" value="F:ATP-dependent DNA damage sensor activity"/>
    <property type="evidence" value="ECO:0007669"/>
    <property type="project" value="InterPro"/>
</dbReference>
<dbReference type="GO" id="GO:0005524">
    <property type="term" value="F:ATP binding"/>
    <property type="evidence" value="ECO:0007669"/>
    <property type="project" value="UniProtKB-KW"/>
</dbReference>
<dbReference type="Pfam" id="PF05188">
    <property type="entry name" value="MutS_II"/>
    <property type="match status" value="1"/>
</dbReference>
<dbReference type="InterPro" id="IPR036259">
    <property type="entry name" value="MFS_trans_sf"/>
</dbReference>
<feature type="transmembrane region" description="Helical" evidence="11">
    <location>
        <begin position="155"/>
        <end position="188"/>
    </location>
</feature>
<dbReference type="Gene3D" id="3.30.420.110">
    <property type="entry name" value="MutS, connector domain"/>
    <property type="match status" value="1"/>
</dbReference>
<dbReference type="InterPro" id="IPR045076">
    <property type="entry name" value="MutS"/>
</dbReference>
<organism evidence="14 15">
    <name type="scientific">Fusarium gaditjirri</name>
    <dbReference type="NCBI Taxonomy" id="282569"/>
    <lineage>
        <taxon>Eukaryota</taxon>
        <taxon>Fungi</taxon>
        <taxon>Dikarya</taxon>
        <taxon>Ascomycota</taxon>
        <taxon>Pezizomycotina</taxon>
        <taxon>Sordariomycetes</taxon>
        <taxon>Hypocreomycetidae</taxon>
        <taxon>Hypocreales</taxon>
        <taxon>Nectriaceae</taxon>
        <taxon>Fusarium</taxon>
        <taxon>Fusarium nisikadoi species complex</taxon>
    </lineage>
</organism>
<dbReference type="FunFam" id="3.40.50.300:FF:000870">
    <property type="entry name" value="MutS protein homolog 4"/>
    <property type="match status" value="1"/>
</dbReference>
<accession>A0A8H4TBS5</accession>
<keyword evidence="11" id="KW-0812">Transmembrane</keyword>
<proteinExistence type="inferred from homology"/>
<evidence type="ECO:0000256" key="11">
    <source>
        <dbReference type="SAM" id="Phobius"/>
    </source>
</evidence>
<reference evidence="14" key="2">
    <citation type="submission" date="2020-05" db="EMBL/GenBank/DDBJ databases">
        <authorList>
            <person name="Kim H.-S."/>
            <person name="Proctor R.H."/>
            <person name="Brown D.W."/>
        </authorList>
    </citation>
    <scope>NUCLEOTIDE SEQUENCE</scope>
    <source>
        <strain evidence="14">NRRL 45417</strain>
    </source>
</reference>
<keyword evidence="11" id="KW-1133">Transmembrane helix</keyword>
<evidence type="ECO:0000313" key="15">
    <source>
        <dbReference type="Proteomes" id="UP000604273"/>
    </source>
</evidence>
<reference evidence="14" key="1">
    <citation type="journal article" date="2020" name="BMC Genomics">
        <title>Correction to: Identification and distribution of gene clusters required for synthesis of sphingolipid metabolism inhibitors in diverse species of the filamentous fungus Fusarium.</title>
        <authorList>
            <person name="Kim H.S."/>
            <person name="Lohmar J.M."/>
            <person name="Busman M."/>
            <person name="Brown D.W."/>
            <person name="Naumann T.A."/>
            <person name="Divon H.H."/>
            <person name="Lysoe E."/>
            <person name="Uhlig S."/>
            <person name="Proctor R.H."/>
        </authorList>
    </citation>
    <scope>NUCLEOTIDE SEQUENCE</scope>
    <source>
        <strain evidence="14">NRRL 45417</strain>
    </source>
</reference>
<evidence type="ECO:0000256" key="1">
    <source>
        <dbReference type="ARBA" id="ARBA00007094"/>
    </source>
</evidence>
<dbReference type="EMBL" id="JABFAI010000111">
    <property type="protein sequence ID" value="KAF4954899.1"/>
    <property type="molecule type" value="Genomic_DNA"/>
</dbReference>
<dbReference type="SUPFAM" id="SSF53150">
    <property type="entry name" value="DNA repair protein MutS, domain II"/>
    <property type="match status" value="1"/>
</dbReference>
<dbReference type="InterPro" id="IPR007860">
    <property type="entry name" value="DNA_mmatch_repair_MutS_con_dom"/>
</dbReference>
<dbReference type="InterPro" id="IPR000432">
    <property type="entry name" value="DNA_mismatch_repair_MutS_C"/>
</dbReference>
<evidence type="ECO:0000256" key="4">
    <source>
        <dbReference type="ARBA" id="ARBA00022840"/>
    </source>
</evidence>
<feature type="domain" description="DNA mismatch repair proteins mutS family" evidence="13">
    <location>
        <begin position="912"/>
        <end position="1103"/>
    </location>
</feature>
<dbReference type="Gene3D" id="1.20.1250.20">
    <property type="entry name" value="MFS general substrate transporter like domains"/>
    <property type="match status" value="1"/>
</dbReference>
<dbReference type="Gene3D" id="1.10.1420.10">
    <property type="match status" value="2"/>
</dbReference>
<dbReference type="GO" id="GO:0007131">
    <property type="term" value="P:reciprocal meiotic recombination"/>
    <property type="evidence" value="ECO:0007669"/>
    <property type="project" value="TreeGrafter"/>
</dbReference>
<dbReference type="GO" id="GO:0030983">
    <property type="term" value="F:mismatched DNA binding"/>
    <property type="evidence" value="ECO:0007669"/>
    <property type="project" value="InterPro"/>
</dbReference>
<dbReference type="Gene3D" id="3.40.50.300">
    <property type="entry name" value="P-loop containing nucleotide triphosphate hydrolases"/>
    <property type="match status" value="1"/>
</dbReference>
<dbReference type="SUPFAM" id="SSF48334">
    <property type="entry name" value="DNA repair protein MutS, domain III"/>
    <property type="match status" value="1"/>
</dbReference>
<comment type="subunit">
    <text evidence="7">Heterodimer consisting of MSH2-MSH3 (MutS beta). Forms a ternary complex with MutL alpha (MLH1-PMS1).</text>
</comment>
<sequence>MEREDTSLLGSRPSTATEPQVTQRPQPGLDSWSGFSPSFKYCIGLELLCELAMMILTVPMVSALERALCLRYYHDNVPTPELCKAPSIQRNLAEIRGWAAFFETFSAIIVAPPIGRIADHRGQRGVFMIIVMGILMSLTWTLIVPTSHVLPIKMLWASAVFLLVGGGSEVALVNLVLFFFIMPALLRIVTQYLKPTPQVLNLAIVRASLSLLFLGSLLLAFATSSALLIAATMIYGLGFGARSTLLSLVTSWIDPKRAGTLFSAVFLVERIGMLGGETLVQNVLGISLGLQDPWKGLPFISIAITALPVHNHLDGTLCWPQQIDRNMEVNTELFRSMPSRTASRSSSSYFQSSDSQTHLDQPEAWSSLAPRRPQTSLSEYSGYDHSGNSTRPYISRPSTVRPGSRPGTASGRKSRNGTASSILGLSEAQTIVCAVSEARGVSPAVGIAFVNISLGEAVISQICDNQSYVKTIHKIQLSAPSRILFMTTACPPNNPSSLFSLVQDLIPEVQIDAMERSAWSETEGLEYIHNLAFKDDIKPLKVATQGKFYAISSLAAAVKYIQQHFSINFVPHSLRIQYRPSEDTMMIDISAIQSLEIMQNIHNPKSKDSLFGLLNHTCTPMGSRMLRSNILQPPTRPDLFITPRYDALDELTTNEEMFLEIRKGKFRKSIPELHTALGPANSLLLTKVRELCRPQITSHSLNKIRQTIEADVTYMKSALDLRNQRTFAVKAGINGMLDVARQTYKELTEDIHKHIDVLNEVHGLDANLRYDNGRKYWLRLRAADFDDRPLPDLLINVVRKKDKIECQTLDLVKLNLRLSDTSNEVVIRSDKVVQDLLKELRSDIPHLFRVCESVALVDMISSFAQLATTRDYVKPDLGTTLALKAARHPVLDRTMNGKFVPNDYYSTEQYCFHVVTGCNMSGKSTYIRAVALLQIMAQIGSFVPAEYAAFSMVHSIFARVSLDDNIESNLSTFSVEMREMSFILRNIDDKSLAVIDELGRATSNRDGLAIAIAMSETLIQSKASVWFATHYIDLTKVLADHPGILNLHLAATTSTTEDGLPHITMLYKATSGAIRGEEHYGINLARAIGLPQSFIDKAEEVAKDIRRRRETTKRSSESTRLVARRKLILNLQDALRRAKDSGSEEALPGYLQRLQEDFVARMEEVDNM</sequence>
<dbReference type="OrthoDB" id="276261at2759"/>
<evidence type="ECO:0000256" key="7">
    <source>
        <dbReference type="ARBA" id="ARBA00025902"/>
    </source>
</evidence>
<name>A0A8H4TBS5_9HYPO</name>
<feature type="transmembrane region" description="Helical" evidence="11">
    <location>
        <begin position="209"/>
        <end position="237"/>
    </location>
</feature>
<dbReference type="SMART" id="SM00534">
    <property type="entry name" value="MUTSac"/>
    <property type="match status" value="1"/>
</dbReference>
<dbReference type="Pfam" id="PF00488">
    <property type="entry name" value="MutS_V"/>
    <property type="match status" value="1"/>
</dbReference>
<evidence type="ECO:0000259" key="13">
    <source>
        <dbReference type="SMART" id="SM00534"/>
    </source>
</evidence>
<keyword evidence="4" id="KW-0067">ATP-binding</keyword>
<feature type="region of interest" description="Disordered" evidence="10">
    <location>
        <begin position="1"/>
        <end position="29"/>
    </location>
</feature>
<dbReference type="Pfam" id="PF05192">
    <property type="entry name" value="MutS_III"/>
    <property type="match status" value="1"/>
</dbReference>
<keyword evidence="5" id="KW-0238">DNA-binding</keyword>
<dbReference type="SUPFAM" id="SSF52540">
    <property type="entry name" value="P-loop containing nucleoside triphosphate hydrolases"/>
    <property type="match status" value="1"/>
</dbReference>
<dbReference type="SMART" id="SM00533">
    <property type="entry name" value="MUTSd"/>
    <property type="match status" value="1"/>
</dbReference>
<evidence type="ECO:0000256" key="9">
    <source>
        <dbReference type="ARBA" id="ARBA00073774"/>
    </source>
</evidence>
<feature type="domain" description="DNA mismatch repair protein MutS core" evidence="12">
    <location>
        <begin position="605"/>
        <end position="894"/>
    </location>
</feature>
<comment type="similarity">
    <text evidence="1">Belongs to the DNA mismatch repair MutS family. MSH3 subfamily.</text>
</comment>
<gene>
    <name evidence="14" type="ORF">FGADI_5001</name>
</gene>
<dbReference type="SUPFAM" id="SSF103473">
    <property type="entry name" value="MFS general substrate transporter"/>
    <property type="match status" value="1"/>
</dbReference>
<keyword evidence="6" id="KW-0469">Meiosis</keyword>
<comment type="caution">
    <text evidence="14">The sequence shown here is derived from an EMBL/GenBank/DDBJ whole genome shotgun (WGS) entry which is preliminary data.</text>
</comment>